<evidence type="ECO:0000256" key="5">
    <source>
        <dbReference type="ARBA" id="ARBA00023124"/>
    </source>
</evidence>
<name>A0A7Y8GYC7_9BURK</name>
<dbReference type="InterPro" id="IPR003738">
    <property type="entry name" value="SRAP"/>
</dbReference>
<keyword evidence="10" id="KW-1185">Reference proteome</keyword>
<accession>A0A7Y8GYC7</accession>
<proteinExistence type="inferred from homology"/>
<dbReference type="EC" id="3.4.-.-" evidence="8"/>
<dbReference type="Proteomes" id="UP000545507">
    <property type="component" value="Unassembled WGS sequence"/>
</dbReference>
<dbReference type="RefSeq" id="WP_177136680.1">
    <property type="nucleotide sequence ID" value="NZ_VYGV01000015.1"/>
</dbReference>
<dbReference type="SUPFAM" id="SSF143081">
    <property type="entry name" value="BB1717-like"/>
    <property type="match status" value="1"/>
</dbReference>
<evidence type="ECO:0000256" key="8">
    <source>
        <dbReference type="RuleBase" id="RU364100"/>
    </source>
</evidence>
<dbReference type="GO" id="GO:0106300">
    <property type="term" value="P:protein-DNA covalent cross-linking repair"/>
    <property type="evidence" value="ECO:0007669"/>
    <property type="project" value="InterPro"/>
</dbReference>
<keyword evidence="5" id="KW-0190">Covalent protein-DNA linkage</keyword>
<keyword evidence="4 8" id="KW-0378">Hydrolase</keyword>
<dbReference type="PANTHER" id="PTHR13604">
    <property type="entry name" value="DC12-RELATED"/>
    <property type="match status" value="1"/>
</dbReference>
<gene>
    <name evidence="9" type="ORF">F3K02_16200</name>
</gene>
<dbReference type="GO" id="GO:0016829">
    <property type="term" value="F:lyase activity"/>
    <property type="evidence" value="ECO:0007669"/>
    <property type="project" value="UniProtKB-KW"/>
</dbReference>
<dbReference type="Pfam" id="PF02586">
    <property type="entry name" value="SRAP"/>
    <property type="match status" value="1"/>
</dbReference>
<comment type="caution">
    <text evidence="9">The sequence shown here is derived from an EMBL/GenBank/DDBJ whole genome shotgun (WGS) entry which is preliminary data.</text>
</comment>
<keyword evidence="7" id="KW-0456">Lyase</keyword>
<evidence type="ECO:0000256" key="3">
    <source>
        <dbReference type="ARBA" id="ARBA00022763"/>
    </source>
</evidence>
<dbReference type="GO" id="GO:0008233">
    <property type="term" value="F:peptidase activity"/>
    <property type="evidence" value="ECO:0007669"/>
    <property type="project" value="UniProtKB-KW"/>
</dbReference>
<evidence type="ECO:0000313" key="9">
    <source>
        <dbReference type="EMBL" id="NWF46781.1"/>
    </source>
</evidence>
<organism evidence="9 10">
    <name type="scientific">Hydrogenophaga aromaticivorans</name>
    <dbReference type="NCBI Taxonomy" id="2610898"/>
    <lineage>
        <taxon>Bacteria</taxon>
        <taxon>Pseudomonadati</taxon>
        <taxon>Pseudomonadota</taxon>
        <taxon>Betaproteobacteria</taxon>
        <taxon>Burkholderiales</taxon>
        <taxon>Comamonadaceae</taxon>
        <taxon>Hydrogenophaga</taxon>
    </lineage>
</organism>
<evidence type="ECO:0000256" key="4">
    <source>
        <dbReference type="ARBA" id="ARBA00022801"/>
    </source>
</evidence>
<keyword evidence="3" id="KW-0227">DNA damage</keyword>
<protein>
    <recommendedName>
        <fullName evidence="8">Abasic site processing protein</fullName>
        <ecNumber evidence="8">3.4.-.-</ecNumber>
    </recommendedName>
</protein>
<dbReference type="Gene3D" id="3.90.1680.10">
    <property type="entry name" value="SOS response associated peptidase-like"/>
    <property type="match status" value="1"/>
</dbReference>
<evidence type="ECO:0000256" key="1">
    <source>
        <dbReference type="ARBA" id="ARBA00008136"/>
    </source>
</evidence>
<evidence type="ECO:0000313" key="10">
    <source>
        <dbReference type="Proteomes" id="UP000545507"/>
    </source>
</evidence>
<dbReference type="InterPro" id="IPR036590">
    <property type="entry name" value="SRAP-like"/>
</dbReference>
<dbReference type="AlphaFoldDB" id="A0A7Y8GYC7"/>
<evidence type="ECO:0000256" key="2">
    <source>
        <dbReference type="ARBA" id="ARBA00022670"/>
    </source>
</evidence>
<evidence type="ECO:0000256" key="7">
    <source>
        <dbReference type="ARBA" id="ARBA00023239"/>
    </source>
</evidence>
<dbReference type="GO" id="GO:0003697">
    <property type="term" value="F:single-stranded DNA binding"/>
    <property type="evidence" value="ECO:0007669"/>
    <property type="project" value="InterPro"/>
</dbReference>
<dbReference type="EMBL" id="VYGV01000015">
    <property type="protein sequence ID" value="NWF46781.1"/>
    <property type="molecule type" value="Genomic_DNA"/>
</dbReference>
<keyword evidence="6" id="KW-0238">DNA-binding</keyword>
<keyword evidence="2 8" id="KW-0645">Protease</keyword>
<dbReference type="PANTHER" id="PTHR13604:SF0">
    <property type="entry name" value="ABASIC SITE PROCESSING PROTEIN HMCES"/>
    <property type="match status" value="1"/>
</dbReference>
<sequence>MCYSARVWADYKKYVRLYGADVSVKEFFELYWLRAQGEKVSVLGGMDAAFKDAPGADEQRIWQLVEQHHARLRAGLQEELAKQQERLETAELALSRKPTKTAAENKRVATNKIASITERLAQLDNSDLLAAEERIFPGTYAPVMVWLDGRRQVLPMRYGCRPAGKPADYDTRFPGTYNARRDNLDAFWRGQFGHTHGVVVAAAFFENVPRHMAEGRALHPGESPKSAVVAFRTNPPEDMLLACLWSRWSAPGQPDLLSFALITDEPPPEVLAAGHDRCVIPLRPENLDAWLNPDPKDLMGVYRLLDDRQPVTYSHTLVS</sequence>
<comment type="similarity">
    <text evidence="1 8">Belongs to the SOS response-associated peptidase family.</text>
</comment>
<dbReference type="GO" id="GO:0006508">
    <property type="term" value="P:proteolysis"/>
    <property type="evidence" value="ECO:0007669"/>
    <property type="project" value="UniProtKB-KW"/>
</dbReference>
<reference evidence="9 10" key="1">
    <citation type="submission" date="2019-09" db="EMBL/GenBank/DDBJ databases">
        <title>Hydrogenophaga aromatica sp. nov., isolated from a para-xylene-degrading enrichment culture.</title>
        <authorList>
            <person name="Tancsics A."/>
            <person name="Banerjee S."/>
        </authorList>
    </citation>
    <scope>NUCLEOTIDE SEQUENCE [LARGE SCALE GENOMIC DNA]</scope>
    <source>
        <strain evidence="9 10">D2P1</strain>
    </source>
</reference>
<evidence type="ECO:0000256" key="6">
    <source>
        <dbReference type="ARBA" id="ARBA00023125"/>
    </source>
</evidence>